<dbReference type="SFLD" id="SFLDG01180">
    <property type="entry name" value="SUF1"/>
    <property type="match status" value="1"/>
</dbReference>
<dbReference type="InterPro" id="IPR036282">
    <property type="entry name" value="Glutathione-S-Trfase_C_sf"/>
</dbReference>
<organism evidence="2 3">
    <name type="scientific">Methylomagnum ishizawai</name>
    <dbReference type="NCBI Taxonomy" id="1760988"/>
    <lineage>
        <taxon>Bacteria</taxon>
        <taxon>Pseudomonadati</taxon>
        <taxon>Pseudomonadota</taxon>
        <taxon>Gammaproteobacteria</taxon>
        <taxon>Methylococcales</taxon>
        <taxon>Methylococcaceae</taxon>
        <taxon>Methylomagnum</taxon>
    </lineage>
</organism>
<dbReference type="SFLD" id="SFLDS00019">
    <property type="entry name" value="Glutathione_Transferase_(cytos"/>
    <property type="match status" value="1"/>
</dbReference>
<dbReference type="PROSITE" id="PS50404">
    <property type="entry name" value="GST_NTER"/>
    <property type="match status" value="1"/>
</dbReference>
<dbReference type="STRING" id="1760988.SAMN02949497_0457"/>
<dbReference type="Pfam" id="PF17172">
    <property type="entry name" value="GST_N_4"/>
    <property type="match status" value="1"/>
</dbReference>
<dbReference type="Gene3D" id="3.40.30.10">
    <property type="entry name" value="Glutaredoxin"/>
    <property type="match status" value="1"/>
</dbReference>
<keyword evidence="3" id="KW-1185">Reference proteome</keyword>
<evidence type="ECO:0000313" key="2">
    <source>
        <dbReference type="EMBL" id="SMF97428.1"/>
    </source>
</evidence>
<dbReference type="SUPFAM" id="SSF52833">
    <property type="entry name" value="Thioredoxin-like"/>
    <property type="match status" value="1"/>
</dbReference>
<dbReference type="OrthoDB" id="9810080at2"/>
<proteinExistence type="predicted"/>
<accession>A0A1Y6D3A4</accession>
<name>A0A1Y6D3A4_9GAMM</name>
<dbReference type="SUPFAM" id="SSF47616">
    <property type="entry name" value="GST C-terminal domain-like"/>
    <property type="match status" value="1"/>
</dbReference>
<feature type="domain" description="GST N-terminal" evidence="1">
    <location>
        <begin position="1"/>
        <end position="77"/>
    </location>
</feature>
<dbReference type="CDD" id="cd03193">
    <property type="entry name" value="GST_C_Metaxin"/>
    <property type="match status" value="1"/>
</dbReference>
<evidence type="ECO:0000259" key="1">
    <source>
        <dbReference type="PROSITE" id="PS50404"/>
    </source>
</evidence>
<dbReference type="RefSeq" id="WP_085216464.1">
    <property type="nucleotide sequence ID" value="NZ_FXAM01000002.1"/>
</dbReference>
<dbReference type="PANTHER" id="PTHR12289:SF41">
    <property type="entry name" value="FAILED AXON CONNECTIONS-RELATED"/>
    <property type="match status" value="1"/>
</dbReference>
<reference evidence="2 3" key="1">
    <citation type="submission" date="2016-12" db="EMBL/GenBank/DDBJ databases">
        <authorList>
            <person name="Song W.-J."/>
            <person name="Kurnit D.M."/>
        </authorList>
    </citation>
    <scope>NUCLEOTIDE SEQUENCE [LARGE SCALE GENOMIC DNA]</scope>
    <source>
        <strain evidence="2 3">175</strain>
    </source>
</reference>
<dbReference type="SFLD" id="SFLDG01200">
    <property type="entry name" value="SUF1.1"/>
    <property type="match status" value="1"/>
</dbReference>
<dbReference type="InterPro" id="IPR012336">
    <property type="entry name" value="Thioredoxin-like_fold"/>
</dbReference>
<dbReference type="InterPro" id="IPR004045">
    <property type="entry name" value="Glutathione_S-Trfase_N"/>
</dbReference>
<dbReference type="InterPro" id="IPR036249">
    <property type="entry name" value="Thioredoxin-like_sf"/>
</dbReference>
<evidence type="ECO:0000313" key="3">
    <source>
        <dbReference type="Proteomes" id="UP000192923"/>
    </source>
</evidence>
<dbReference type="EMBL" id="FXAM01000002">
    <property type="protein sequence ID" value="SMF97428.1"/>
    <property type="molecule type" value="Genomic_DNA"/>
</dbReference>
<dbReference type="AlphaFoldDB" id="A0A1Y6D3A4"/>
<dbReference type="InterPro" id="IPR040079">
    <property type="entry name" value="Glutathione_S-Trfase"/>
</dbReference>
<sequence length="258" mass="29188">MIVLYQFPRFWGIPNPSQFCVKIETYLRLAQLPYRTETAIPFQAPLGKLPFIVDGDRKIGDSRLIVEHLKTTYGDPLDNWLSPGQKGIAVALQRLLEEHLYWVGMLTRWDYSERNWRVNRQAIFGWLPPVVRDLGAFYYRRRIKGQLLGHGLGRLSEEAAFALGREDIDALAEFLADKPYFMGDRPCSLDASAYGILVNTLGCPIESPLKDHALTRTHLVDYCRRLQAECFPELPWGTDSAERPASGDAIGGAVHAVV</sequence>
<dbReference type="InterPro" id="IPR026928">
    <property type="entry name" value="FAX/IsoI-like"/>
</dbReference>
<protein>
    <submittedName>
        <fullName evidence="2">Glutathione S-transferase</fullName>
    </submittedName>
</protein>
<dbReference type="InterPro" id="IPR033468">
    <property type="entry name" value="Metaxin_GST"/>
</dbReference>
<gene>
    <name evidence="2" type="ORF">SAMN02949497_0457</name>
</gene>
<dbReference type="PANTHER" id="PTHR12289">
    <property type="entry name" value="METAXIN RELATED"/>
    <property type="match status" value="1"/>
</dbReference>
<dbReference type="GO" id="GO:0016740">
    <property type="term" value="F:transferase activity"/>
    <property type="evidence" value="ECO:0007669"/>
    <property type="project" value="UniProtKB-KW"/>
</dbReference>
<dbReference type="Pfam" id="PF17171">
    <property type="entry name" value="GST_C_6"/>
    <property type="match status" value="1"/>
</dbReference>
<dbReference type="Proteomes" id="UP000192923">
    <property type="component" value="Unassembled WGS sequence"/>
</dbReference>
<keyword evidence="2" id="KW-0808">Transferase</keyword>
<dbReference type="InterPro" id="IPR050931">
    <property type="entry name" value="Mito_Protein_Transport_Metaxin"/>
</dbReference>